<evidence type="ECO:0000259" key="3">
    <source>
        <dbReference type="SMART" id="SM00862"/>
    </source>
</evidence>
<dbReference type="Proteomes" id="UP000005697">
    <property type="component" value="Unassembled WGS sequence"/>
</dbReference>
<keyword evidence="5" id="KW-1185">Reference proteome</keyword>
<dbReference type="GO" id="GO:0003677">
    <property type="term" value="F:DNA binding"/>
    <property type="evidence" value="ECO:0007669"/>
    <property type="project" value="UniProtKB-KW"/>
</dbReference>
<organism evidence="4 5">
    <name type="scientific">Prevotella multiformis DSM 16608</name>
    <dbReference type="NCBI Taxonomy" id="888743"/>
    <lineage>
        <taxon>Bacteria</taxon>
        <taxon>Pseudomonadati</taxon>
        <taxon>Bacteroidota</taxon>
        <taxon>Bacteroidia</taxon>
        <taxon>Bacteroidales</taxon>
        <taxon>Prevotellaceae</taxon>
        <taxon>Prevotella</taxon>
    </lineage>
</organism>
<dbReference type="SUPFAM" id="SSF46894">
    <property type="entry name" value="C-terminal effector domain of the bipartite response regulators"/>
    <property type="match status" value="1"/>
</dbReference>
<dbReference type="GO" id="GO:0000160">
    <property type="term" value="P:phosphorelay signal transduction system"/>
    <property type="evidence" value="ECO:0007669"/>
    <property type="project" value="InterPro"/>
</dbReference>
<dbReference type="GO" id="GO:0006355">
    <property type="term" value="P:regulation of DNA-templated transcription"/>
    <property type="evidence" value="ECO:0007669"/>
    <property type="project" value="InterPro"/>
</dbReference>
<dbReference type="HOGENOM" id="CLU_080714_0_0_10"/>
<dbReference type="InterPro" id="IPR001867">
    <property type="entry name" value="OmpR/PhoB-type_DNA-bd"/>
</dbReference>
<dbReference type="eggNOG" id="COG0745">
    <property type="taxonomic scope" value="Bacteria"/>
</dbReference>
<evidence type="ECO:0000256" key="1">
    <source>
        <dbReference type="ARBA" id="ARBA00023125"/>
    </source>
</evidence>
<dbReference type="InterPro" id="IPR036388">
    <property type="entry name" value="WH-like_DNA-bd_sf"/>
</dbReference>
<dbReference type="SMART" id="SM00862">
    <property type="entry name" value="Trans_reg_C"/>
    <property type="match status" value="1"/>
</dbReference>
<feature type="transmembrane region" description="Helical" evidence="2">
    <location>
        <begin position="181"/>
        <end position="200"/>
    </location>
</feature>
<gene>
    <name evidence="4" type="ORF">HMPREF9141_0364</name>
</gene>
<keyword evidence="1" id="KW-0238">DNA-binding</keyword>
<comment type="caution">
    <text evidence="4">The sequence shown here is derived from an EMBL/GenBank/DDBJ whole genome shotgun (WGS) entry which is preliminary data.</text>
</comment>
<keyword evidence="2" id="KW-0472">Membrane</keyword>
<protein>
    <submittedName>
        <fullName evidence="4">Transcriptional regulatory protein, C-terminal domain protein</fullName>
    </submittedName>
</protein>
<name>F0F448_9BACT</name>
<evidence type="ECO:0000313" key="4">
    <source>
        <dbReference type="EMBL" id="EGC21006.1"/>
    </source>
</evidence>
<keyword evidence="2" id="KW-0812">Transmembrane</keyword>
<feature type="domain" description="OmpR/PhoB-type" evidence="3">
    <location>
        <begin position="227"/>
        <end position="299"/>
    </location>
</feature>
<proteinExistence type="predicted"/>
<evidence type="ECO:0000256" key="2">
    <source>
        <dbReference type="SAM" id="Phobius"/>
    </source>
</evidence>
<feature type="transmembrane region" description="Helical" evidence="2">
    <location>
        <begin position="64"/>
        <end position="82"/>
    </location>
</feature>
<dbReference type="AlphaFoldDB" id="F0F448"/>
<dbReference type="Gene3D" id="1.10.10.10">
    <property type="entry name" value="Winged helix-like DNA-binding domain superfamily/Winged helix DNA-binding domain"/>
    <property type="match status" value="1"/>
</dbReference>
<accession>F0F448</accession>
<reference evidence="4 5" key="1">
    <citation type="submission" date="2011-01" db="EMBL/GenBank/DDBJ databases">
        <authorList>
            <person name="Muzny D."/>
            <person name="Qin X."/>
            <person name="Deng J."/>
            <person name="Jiang H."/>
            <person name="Liu Y."/>
            <person name="Qu J."/>
            <person name="Song X.-Z."/>
            <person name="Zhang L."/>
            <person name="Thornton R."/>
            <person name="Coyle M."/>
            <person name="Francisco L."/>
            <person name="Jackson L."/>
            <person name="Javaid M."/>
            <person name="Korchina V."/>
            <person name="Kovar C."/>
            <person name="Mata R."/>
            <person name="Mathew T."/>
            <person name="Ngo R."/>
            <person name="Nguyen L."/>
            <person name="Nguyen N."/>
            <person name="Okwuonu G."/>
            <person name="Ongeri F."/>
            <person name="Pham C."/>
            <person name="Simmons D."/>
            <person name="Wilczek-Boney K."/>
            <person name="Hale W."/>
            <person name="Jakkamsetti A."/>
            <person name="Pham P."/>
            <person name="Ruth R."/>
            <person name="San Lucas F."/>
            <person name="Warren J."/>
            <person name="Zhang J."/>
            <person name="Zhao Z."/>
            <person name="Zhou C."/>
            <person name="Zhu D."/>
            <person name="Lee S."/>
            <person name="Bess C."/>
            <person name="Blankenburg K."/>
            <person name="Forbes L."/>
            <person name="Fu Q."/>
            <person name="Gubbala S."/>
            <person name="Hirani K."/>
            <person name="Jayaseelan J.C."/>
            <person name="Lara F."/>
            <person name="Munidasa M."/>
            <person name="Palculict T."/>
            <person name="Patil S."/>
            <person name="Pu L.-L."/>
            <person name="Saada N."/>
            <person name="Tang L."/>
            <person name="Weissenberger G."/>
            <person name="Zhu Y."/>
            <person name="Hemphill L."/>
            <person name="Shang Y."/>
            <person name="Youmans B."/>
            <person name="Ayvaz T."/>
            <person name="Ross M."/>
            <person name="Santibanez J."/>
            <person name="Aqrawi P."/>
            <person name="Gross S."/>
            <person name="Joshi V."/>
            <person name="Fowler G."/>
            <person name="Nazareth L."/>
            <person name="Reid J."/>
            <person name="Worley K."/>
            <person name="Petrosino J."/>
            <person name="Highlander S."/>
            <person name="Gibbs R."/>
        </authorList>
    </citation>
    <scope>NUCLEOTIDE SEQUENCE [LARGE SCALE GENOMIC DNA]</scope>
    <source>
        <strain evidence="4 5">DSM 16608</strain>
    </source>
</reference>
<keyword evidence="2" id="KW-1133">Transmembrane helix</keyword>
<evidence type="ECO:0000313" key="5">
    <source>
        <dbReference type="Proteomes" id="UP000005697"/>
    </source>
</evidence>
<dbReference type="EMBL" id="AEWX01000004">
    <property type="protein sequence ID" value="EGC21006.1"/>
    <property type="molecule type" value="Genomic_DNA"/>
</dbReference>
<sequence>MGKNGQTGDAFCQASVSLSTDSGPREKNDRFPDKEKLYFLPVRHPVHFFCVYLQKHNEKPMKPISSVILFLLLVSSAVWAGVDSYHRAETAIVQDMDQALSKTLAQKREAWITPDTIQCYRRHLQIAGLKSRSFVSYALGEDRHSLCSRQMRWGSGRHSLTFQSYADCSFATVWGLSDQRMAFVFLLLAGLWMAVSTVYFRRHRTDRRVLGNMVYAASDHGFRDRHGERIPFTPMQQQLMELFVHTAGHRLSKAVICDTLWPGKPDASETLYTLVRRLKPIVSERGGLKIVADRGGYRLE</sequence>
<dbReference type="InterPro" id="IPR016032">
    <property type="entry name" value="Sig_transdc_resp-reg_C-effctor"/>
</dbReference>